<dbReference type="SUPFAM" id="SSF54928">
    <property type="entry name" value="RNA-binding domain, RBD"/>
    <property type="match status" value="1"/>
</dbReference>
<feature type="compositionally biased region" description="Basic and acidic residues" evidence="5">
    <location>
        <begin position="491"/>
        <end position="506"/>
    </location>
</feature>
<dbReference type="Proteomes" id="UP000009022">
    <property type="component" value="Unassembled WGS sequence"/>
</dbReference>
<dbReference type="AlphaFoldDB" id="B3RI83"/>
<dbReference type="GO" id="GO:0043565">
    <property type="term" value="F:sequence-specific DNA binding"/>
    <property type="evidence" value="ECO:0000318"/>
    <property type="project" value="GO_Central"/>
</dbReference>
<dbReference type="FunCoup" id="B3RI83">
    <property type="interactions" value="2030"/>
</dbReference>
<accession>B3RI83</accession>
<dbReference type="Gene3D" id="1.10.720.30">
    <property type="entry name" value="SAP domain"/>
    <property type="match status" value="1"/>
</dbReference>
<name>B3RI83_TRIAD</name>
<feature type="region of interest" description="Disordered" evidence="5">
    <location>
        <begin position="599"/>
        <end position="759"/>
    </location>
</feature>
<dbReference type="Gene3D" id="3.30.70.330">
    <property type="match status" value="1"/>
</dbReference>
<feature type="compositionally biased region" description="Low complexity" evidence="5">
    <location>
        <begin position="385"/>
        <end position="397"/>
    </location>
</feature>
<dbReference type="PROSITE" id="PS50800">
    <property type="entry name" value="SAP"/>
    <property type="match status" value="1"/>
</dbReference>
<organism evidence="8 9">
    <name type="scientific">Trichoplax adhaerens</name>
    <name type="common">Trichoplax reptans</name>
    <dbReference type="NCBI Taxonomy" id="10228"/>
    <lineage>
        <taxon>Eukaryota</taxon>
        <taxon>Metazoa</taxon>
        <taxon>Placozoa</taxon>
        <taxon>Uniplacotomia</taxon>
        <taxon>Trichoplacea</taxon>
        <taxon>Trichoplacidae</taxon>
        <taxon>Trichoplax</taxon>
    </lineage>
</organism>
<feature type="compositionally biased region" description="Basic and acidic residues" evidence="5">
    <location>
        <begin position="518"/>
        <end position="531"/>
    </location>
</feature>
<dbReference type="EMBL" id="DS985241">
    <property type="protein sequence ID" value="EDV29707.1"/>
    <property type="molecule type" value="Genomic_DNA"/>
</dbReference>
<dbReference type="CTD" id="6750123"/>
<evidence type="ECO:0000313" key="9">
    <source>
        <dbReference type="Proteomes" id="UP000009022"/>
    </source>
</evidence>
<dbReference type="GO" id="GO:0006357">
    <property type="term" value="P:regulation of transcription by RNA polymerase II"/>
    <property type="evidence" value="ECO:0000318"/>
    <property type="project" value="GO_Central"/>
</dbReference>
<feature type="compositionally biased region" description="Low complexity" evidence="5">
    <location>
        <begin position="743"/>
        <end position="759"/>
    </location>
</feature>
<dbReference type="STRING" id="10228.B3RI83"/>
<dbReference type="GO" id="GO:0050684">
    <property type="term" value="P:regulation of mRNA processing"/>
    <property type="evidence" value="ECO:0000318"/>
    <property type="project" value="GO_Central"/>
</dbReference>
<feature type="compositionally biased region" description="Polar residues" evidence="5">
    <location>
        <begin position="98"/>
        <end position="116"/>
    </location>
</feature>
<feature type="region of interest" description="Disordered" evidence="5">
    <location>
        <begin position="171"/>
        <end position="267"/>
    </location>
</feature>
<evidence type="ECO:0000259" key="7">
    <source>
        <dbReference type="PROSITE" id="PS50800"/>
    </source>
</evidence>
<dbReference type="SUPFAM" id="SSF68906">
    <property type="entry name" value="SAP domain"/>
    <property type="match status" value="1"/>
</dbReference>
<dbReference type="InterPro" id="IPR000504">
    <property type="entry name" value="RRM_dom"/>
</dbReference>
<dbReference type="InterPro" id="IPR003034">
    <property type="entry name" value="SAP_dom"/>
</dbReference>
<dbReference type="PhylomeDB" id="B3RI83"/>
<evidence type="ECO:0000256" key="5">
    <source>
        <dbReference type="SAM" id="MobiDB-lite"/>
    </source>
</evidence>
<evidence type="ECO:0000256" key="4">
    <source>
        <dbReference type="PROSITE-ProRule" id="PRU00176"/>
    </source>
</evidence>
<dbReference type="OMA" id="NRYMGGG"/>
<evidence type="ECO:0000256" key="1">
    <source>
        <dbReference type="ARBA" id="ARBA00004123"/>
    </source>
</evidence>
<feature type="region of interest" description="Disordered" evidence="5">
    <location>
        <begin position="378"/>
        <end position="562"/>
    </location>
</feature>
<feature type="compositionally biased region" description="Basic and acidic residues" evidence="5">
    <location>
        <begin position="171"/>
        <end position="209"/>
    </location>
</feature>
<dbReference type="InterPro" id="IPR012677">
    <property type="entry name" value="Nucleotide-bd_a/b_plait_sf"/>
</dbReference>
<keyword evidence="9" id="KW-1185">Reference proteome</keyword>
<dbReference type="GO" id="GO:0003723">
    <property type="term" value="F:RNA binding"/>
    <property type="evidence" value="ECO:0007669"/>
    <property type="project" value="UniProtKB-UniRule"/>
</dbReference>
<dbReference type="Pfam" id="PF00076">
    <property type="entry name" value="RRM_1"/>
    <property type="match status" value="1"/>
</dbReference>
<keyword evidence="2 4" id="KW-0694">RNA-binding</keyword>
<proteinExistence type="predicted"/>
<evidence type="ECO:0000313" key="8">
    <source>
        <dbReference type="EMBL" id="EDV29707.1"/>
    </source>
</evidence>
<dbReference type="HOGENOM" id="CLU_367366_0_0_1"/>
<dbReference type="InParanoid" id="B3RI83"/>
<dbReference type="InterPro" id="IPR036361">
    <property type="entry name" value="SAP_dom_sf"/>
</dbReference>
<dbReference type="PANTHER" id="PTHR15683:SF8">
    <property type="entry name" value="SCAFFOLD ATTACHMENT FACTOR B, ISOFORM B"/>
    <property type="match status" value="1"/>
</dbReference>
<feature type="compositionally biased region" description="Basic and acidic residues" evidence="5">
    <location>
        <begin position="222"/>
        <end position="236"/>
    </location>
</feature>
<keyword evidence="3" id="KW-0539">Nucleus</keyword>
<dbReference type="SMART" id="SM00513">
    <property type="entry name" value="SAP"/>
    <property type="match status" value="1"/>
</dbReference>
<feature type="compositionally biased region" description="Basic and acidic residues" evidence="5">
    <location>
        <begin position="601"/>
        <end position="611"/>
    </location>
</feature>
<evidence type="ECO:0000256" key="3">
    <source>
        <dbReference type="ARBA" id="ARBA00023242"/>
    </source>
</evidence>
<dbReference type="SMART" id="SM00360">
    <property type="entry name" value="RRM"/>
    <property type="match status" value="1"/>
</dbReference>
<feature type="compositionally biased region" description="Basic and acidic residues" evidence="5">
    <location>
        <begin position="548"/>
        <end position="562"/>
    </location>
</feature>
<feature type="region of interest" description="Disordered" evidence="5">
    <location>
        <begin position="77"/>
        <end position="131"/>
    </location>
</feature>
<comment type="subcellular location">
    <subcellularLocation>
        <location evidence="1">Nucleus</location>
    </subcellularLocation>
</comment>
<dbReference type="Pfam" id="PF02037">
    <property type="entry name" value="SAP"/>
    <property type="match status" value="1"/>
</dbReference>
<gene>
    <name evidence="8" type="ORF">TRIADDRAFT_52384</name>
</gene>
<dbReference type="FunFam" id="1.10.720.30:FF:000043">
    <property type="entry name" value="Scaffold attachment factor B1"/>
    <property type="match status" value="1"/>
</dbReference>
<dbReference type="OrthoDB" id="6159259at2759"/>
<feature type="compositionally biased region" description="Basic and acidic residues" evidence="5">
    <location>
        <begin position="651"/>
        <end position="686"/>
    </location>
</feature>
<feature type="compositionally biased region" description="Polar residues" evidence="5">
    <location>
        <begin position="413"/>
        <end position="423"/>
    </location>
</feature>
<feature type="compositionally biased region" description="Polar residues" evidence="5">
    <location>
        <begin position="695"/>
        <end position="705"/>
    </location>
</feature>
<dbReference type="PROSITE" id="PS50102">
    <property type="entry name" value="RRM"/>
    <property type="match status" value="1"/>
</dbReference>
<feature type="compositionally biased region" description="Basic and acidic residues" evidence="5">
    <location>
        <begin position="629"/>
        <end position="641"/>
    </location>
</feature>
<dbReference type="GeneID" id="6750123"/>
<dbReference type="InterPro" id="IPR051738">
    <property type="entry name" value="SAF_Modulators"/>
</dbReference>
<protein>
    <submittedName>
        <fullName evidence="8">Uncharacterized protein</fullName>
    </submittedName>
</protein>
<dbReference type="CDD" id="cd12417">
    <property type="entry name" value="RRM_SAFB_like"/>
    <property type="match status" value="1"/>
</dbReference>
<dbReference type="PANTHER" id="PTHR15683">
    <property type="entry name" value="SCAFFOLD ATTACHMENT FACTOR B-RELATED"/>
    <property type="match status" value="1"/>
</dbReference>
<evidence type="ECO:0000259" key="6">
    <source>
        <dbReference type="PROSITE" id="PS50102"/>
    </source>
</evidence>
<feature type="domain" description="SAP" evidence="7">
    <location>
        <begin position="12"/>
        <end position="46"/>
    </location>
</feature>
<feature type="compositionally biased region" description="Basic and acidic residues" evidence="5">
    <location>
        <begin position="428"/>
        <end position="477"/>
    </location>
</feature>
<dbReference type="InterPro" id="IPR035979">
    <property type="entry name" value="RBD_domain_sf"/>
</dbReference>
<reference evidence="8 9" key="1">
    <citation type="journal article" date="2008" name="Nature">
        <title>The Trichoplax genome and the nature of placozoans.</title>
        <authorList>
            <person name="Srivastava M."/>
            <person name="Begovic E."/>
            <person name="Chapman J."/>
            <person name="Putnam N.H."/>
            <person name="Hellsten U."/>
            <person name="Kawashima T."/>
            <person name="Kuo A."/>
            <person name="Mitros T."/>
            <person name="Salamov A."/>
            <person name="Carpenter M.L."/>
            <person name="Signorovitch A.Y."/>
            <person name="Moreno M.A."/>
            <person name="Kamm K."/>
            <person name="Grimwood J."/>
            <person name="Schmutz J."/>
            <person name="Shapiro H."/>
            <person name="Grigoriev I.V."/>
            <person name="Buss L.W."/>
            <person name="Schierwater B."/>
            <person name="Dellaporta S.L."/>
            <person name="Rokhsar D.S."/>
        </authorList>
    </citation>
    <scope>NUCLEOTIDE SEQUENCE [LARGE SCALE GENOMIC DNA]</scope>
    <source>
        <strain evidence="8 9">Grell-BS-1999</strain>
    </source>
</reference>
<dbReference type="RefSeq" id="XP_002108909.1">
    <property type="nucleotide sequence ID" value="XM_002108873.1"/>
</dbReference>
<sequence>METLLLPDGREIATLKVVDLRAELKRRGLTTSGAKKVLADRLKQFLLKEVKSTSSCQSQFESLPSQDVTDVRNQENLSPLQAQESEKLKAKEERSCDNNELSTSVISDDISPSSELDTNRRDTENSDDLTVVAMPSVMDELYDDINNRLQQYDSNEYQRDTQVIHEDEHNKLHADDDRGSGNESCDKQHHRENSKIDLQEQISVEKETENSPSTLLAEGGNDLDHKFGHGRERTDRNVSVIPKPLSKRVPEGKNNSQSDVKKESDSTLKTEDNCSLWIGGLQHKVRAADLKDKLSEYGKVISATIIISMKSLESKYYGHVQMARHKEAAECIACLNNTNISGSVVTIEWATSDHTSKAQVVRGDQEASKSKFRFNKELSEDETLSNSNRSNIISKSNDGIRKGSNEEALDVKQGTSPRSQSRNGKVLTLEEIRSSKLRRQNKEEHLHVRDRFQSDKARVMRDEDRYRNRPRDYQNRRRDVHHSRPNPESASRYEQHGLKRSAESPDYRSSGVSGAKRLARERTYEHSKDTARSINAGYRRNNLGSELQQRRSKDSTHRDGHSVVRYHVHHRNDWGKPSSSEEKLGSYYNYLQTRRQIHTPIRLESRHDSNHHGRMSRSKHSYNPTDTHPITERSSDRDRSRNSARVVRSSGIRDREPNKDHSFRSTSDERSRYKIQREAIHRDEGRANWPGSSGRIASNSNSFMSHSERTNKHAAHNRSGFNQFPNRDRSVRNPRDDRHRTSRISSAGIRRSSAFATRN</sequence>
<evidence type="ECO:0000256" key="2">
    <source>
        <dbReference type="ARBA" id="ARBA00022884"/>
    </source>
</evidence>
<dbReference type="GO" id="GO:0005634">
    <property type="term" value="C:nucleus"/>
    <property type="evidence" value="ECO:0000318"/>
    <property type="project" value="GO_Central"/>
</dbReference>
<feature type="compositionally biased region" description="Basic and acidic residues" evidence="5">
    <location>
        <begin position="84"/>
        <end position="97"/>
    </location>
</feature>
<dbReference type="KEGG" id="tad:TRIADDRAFT_52384"/>
<feature type="compositionally biased region" description="Basic and acidic residues" evidence="5">
    <location>
        <begin position="726"/>
        <end position="739"/>
    </location>
</feature>
<feature type="domain" description="RRM" evidence="6">
    <location>
        <begin position="274"/>
        <end position="352"/>
    </location>
</feature>
<dbReference type="eggNOG" id="KOG4661">
    <property type="taxonomic scope" value="Eukaryota"/>
</dbReference>